<evidence type="ECO:0000256" key="8">
    <source>
        <dbReference type="ARBA" id="ARBA00022694"/>
    </source>
</evidence>
<evidence type="ECO:0000256" key="5">
    <source>
        <dbReference type="ARBA" id="ARBA00022490"/>
    </source>
</evidence>
<dbReference type="Proteomes" id="UP000245020">
    <property type="component" value="Unassembled WGS sequence"/>
</dbReference>
<keyword evidence="11" id="KW-0699">rRNA-binding</keyword>
<feature type="domain" description="S1 motif" evidence="16">
    <location>
        <begin position="40"/>
        <end position="139"/>
    </location>
</feature>
<sequence>MNNNEILINITPNETRAAVISNAIAQEVLIERDEKRGLVGNIYKGVVIRVLPGLEAAFVDIGLDRAAFLHVSDIQTSCSEYAPEQCDQCSDGEEENERLPTKRNPEAIDITKLLTQGQELIVQVIRDPLGTKGARITTQISIPSCYLVYLANSDVIGVSIRIEDEEERDRLKGILQNYQAEIPGAYIARTAAEGADPWVLRADMQFLNRLWGEVKQRITEAKVGEIIYGNFPLEQRILRDYISKDIQRVRIDSMDGYKRMMDFTTRFLPEMTERIEYYVGPRAIFDLFNTEKEINLALEKRVDLKSGGYLMIEQTEAMTTIDVNTGGFVGFRNLEETIYKTNLEAAQALARQVRLRNLGGIIIIDFIDMQSEEHRQGVLEELSEHLSQDYARTSISEVTSLGLVQMTRKRTRESLVQLLCEPCPKCQGNGYVKTSATVCFEILRELIRDGKRFPTLKEFLVLAAPEVIERLLDEEAHSVADLQNQIDANIRLQAEELYPVEQFDIVPM</sequence>
<dbReference type="InterPro" id="IPR004659">
    <property type="entry name" value="RNase_E/G"/>
</dbReference>
<dbReference type="GO" id="GO:0046872">
    <property type="term" value="F:metal ion binding"/>
    <property type="evidence" value="ECO:0007669"/>
    <property type="project" value="UniProtKB-KW"/>
</dbReference>
<dbReference type="SUPFAM" id="SSF50249">
    <property type="entry name" value="Nucleic acid-binding proteins"/>
    <property type="match status" value="1"/>
</dbReference>
<keyword evidence="7" id="KW-0820">tRNA-binding</keyword>
<dbReference type="InterPro" id="IPR012340">
    <property type="entry name" value="NA-bd_OB-fold"/>
</dbReference>
<dbReference type="CDD" id="cd04453">
    <property type="entry name" value="S1_RNase_E"/>
    <property type="match status" value="1"/>
</dbReference>
<evidence type="ECO:0000256" key="10">
    <source>
        <dbReference type="ARBA" id="ARBA00022723"/>
    </source>
</evidence>
<evidence type="ECO:0000256" key="12">
    <source>
        <dbReference type="ARBA" id="ARBA00022759"/>
    </source>
</evidence>
<dbReference type="SMART" id="SM00316">
    <property type="entry name" value="S1"/>
    <property type="match status" value="1"/>
</dbReference>
<evidence type="ECO:0000256" key="1">
    <source>
        <dbReference type="ARBA" id="ARBA00001946"/>
    </source>
</evidence>
<dbReference type="Pfam" id="PF20833">
    <property type="entry name" value="RNase_E_G_Thio"/>
    <property type="match status" value="1"/>
</dbReference>
<keyword evidence="13" id="KW-0378">Hydrolase</keyword>
<dbReference type="AlphaFoldDB" id="A0A2U2AD95"/>
<keyword evidence="14" id="KW-0460">Magnesium</keyword>
<keyword evidence="8" id="KW-0819">tRNA processing</keyword>
<comment type="caution">
    <text evidence="17">The sequence shown here is derived from an EMBL/GenBank/DDBJ whole genome shotgun (WGS) entry which is preliminary data.</text>
</comment>
<evidence type="ECO:0000256" key="7">
    <source>
        <dbReference type="ARBA" id="ARBA00022555"/>
    </source>
</evidence>
<dbReference type="Gene3D" id="2.40.50.140">
    <property type="entry name" value="Nucleic acid-binding proteins"/>
    <property type="match status" value="1"/>
</dbReference>
<dbReference type="GO" id="GO:0006364">
    <property type="term" value="P:rRNA processing"/>
    <property type="evidence" value="ECO:0007669"/>
    <property type="project" value="UniProtKB-KW"/>
</dbReference>
<evidence type="ECO:0000313" key="18">
    <source>
        <dbReference type="Proteomes" id="UP000245020"/>
    </source>
</evidence>
<reference evidence="18" key="1">
    <citation type="submission" date="2018-05" db="EMBL/GenBank/DDBJ databases">
        <title>Ignatzschineria dubaiensis sp. nov., isolated from necrotic foot tissues of dromedaries (Camelus dromedarius) and associated maggots in Dubai, United Arab Emirates.</title>
        <authorList>
            <person name="Tsang C.C."/>
            <person name="Tang J.Y.M."/>
            <person name="Fong J.Y.H."/>
            <person name="Kinne J."/>
            <person name="Lee H.H."/>
            <person name="Joseph M."/>
            <person name="Jose S."/>
            <person name="Schuster R.K."/>
            <person name="Tang Y."/>
            <person name="Sivakumar S."/>
            <person name="Chen J.H.K."/>
            <person name="Teng J.L.L."/>
            <person name="Lau S.K.P."/>
            <person name="Wernery U."/>
            <person name="Woo P.C.Y."/>
        </authorList>
    </citation>
    <scope>NUCLEOTIDE SEQUENCE [LARGE SCALE GENOMIC DNA]</scope>
    <source>
        <strain evidence="18">KCTC 22644</strain>
    </source>
</reference>
<keyword evidence="5" id="KW-0963">Cytoplasm</keyword>
<dbReference type="GO" id="GO:0008033">
    <property type="term" value="P:tRNA processing"/>
    <property type="evidence" value="ECO:0007669"/>
    <property type="project" value="UniProtKB-KW"/>
</dbReference>
<dbReference type="GO" id="GO:0004519">
    <property type="term" value="F:endonuclease activity"/>
    <property type="evidence" value="ECO:0007669"/>
    <property type="project" value="UniProtKB-KW"/>
</dbReference>
<evidence type="ECO:0000256" key="13">
    <source>
        <dbReference type="ARBA" id="ARBA00022801"/>
    </source>
</evidence>
<dbReference type="GO" id="GO:0016787">
    <property type="term" value="F:hydrolase activity"/>
    <property type="evidence" value="ECO:0007669"/>
    <property type="project" value="UniProtKB-KW"/>
</dbReference>
<dbReference type="InterPro" id="IPR019307">
    <property type="entry name" value="RNA-bd_AU-1/RNase_E/G"/>
</dbReference>
<dbReference type="OrthoDB" id="9804278at2"/>
<evidence type="ECO:0000256" key="14">
    <source>
        <dbReference type="ARBA" id="ARBA00022842"/>
    </source>
</evidence>
<dbReference type="InterPro" id="IPR003029">
    <property type="entry name" value="S1_domain"/>
</dbReference>
<keyword evidence="18" id="KW-1185">Reference proteome</keyword>
<evidence type="ECO:0000256" key="11">
    <source>
        <dbReference type="ARBA" id="ARBA00022730"/>
    </source>
</evidence>
<dbReference type="PANTHER" id="PTHR30001">
    <property type="entry name" value="RIBONUCLEASE"/>
    <property type="match status" value="1"/>
</dbReference>
<dbReference type="EMBL" id="QEWQ01000005">
    <property type="protein sequence ID" value="PWD80623.1"/>
    <property type="molecule type" value="Genomic_DNA"/>
</dbReference>
<evidence type="ECO:0000256" key="6">
    <source>
        <dbReference type="ARBA" id="ARBA00022552"/>
    </source>
</evidence>
<keyword evidence="15" id="KW-0694">RNA-binding</keyword>
<dbReference type="GO" id="GO:0019843">
    <property type="term" value="F:rRNA binding"/>
    <property type="evidence" value="ECO:0007669"/>
    <property type="project" value="UniProtKB-KW"/>
</dbReference>
<accession>A0A2U2AD95</accession>
<dbReference type="PANTHER" id="PTHR30001:SF0">
    <property type="entry name" value="RIBONUCLEASE G"/>
    <property type="match status" value="1"/>
</dbReference>
<evidence type="ECO:0000256" key="2">
    <source>
        <dbReference type="ARBA" id="ARBA00004496"/>
    </source>
</evidence>
<evidence type="ECO:0000256" key="15">
    <source>
        <dbReference type="ARBA" id="ARBA00022884"/>
    </source>
</evidence>
<dbReference type="NCBIfam" id="NF008689">
    <property type="entry name" value="PRK11712.1"/>
    <property type="match status" value="1"/>
</dbReference>
<dbReference type="NCBIfam" id="TIGR00757">
    <property type="entry name" value="RNaseEG"/>
    <property type="match status" value="1"/>
</dbReference>
<dbReference type="Pfam" id="PF10150">
    <property type="entry name" value="RNase_E_G"/>
    <property type="match status" value="1"/>
</dbReference>
<comment type="subcellular location">
    <subcellularLocation>
        <location evidence="2">Cytoplasm</location>
    </subcellularLocation>
</comment>
<keyword evidence="10" id="KW-0479">Metal-binding</keyword>
<evidence type="ECO:0000256" key="9">
    <source>
        <dbReference type="ARBA" id="ARBA00022722"/>
    </source>
</evidence>
<comment type="similarity">
    <text evidence="3">Belongs to the RNase E/G family. RNase G subfamily.</text>
</comment>
<evidence type="ECO:0000256" key="3">
    <source>
        <dbReference type="ARBA" id="ARBA00005663"/>
    </source>
</evidence>
<keyword evidence="6" id="KW-0698">rRNA processing</keyword>
<dbReference type="GO" id="GO:0005737">
    <property type="term" value="C:cytoplasm"/>
    <property type="evidence" value="ECO:0007669"/>
    <property type="project" value="UniProtKB-SubCell"/>
</dbReference>
<dbReference type="InterPro" id="IPR048583">
    <property type="entry name" value="RNase_E_G_thioredoxin-like"/>
</dbReference>
<keyword evidence="12" id="KW-0255">Endonuclease</keyword>
<dbReference type="GO" id="GO:0000049">
    <property type="term" value="F:tRNA binding"/>
    <property type="evidence" value="ECO:0007669"/>
    <property type="project" value="UniProtKB-KW"/>
</dbReference>
<protein>
    <recommendedName>
        <fullName evidence="4">Ribonuclease G</fullName>
    </recommendedName>
</protein>
<evidence type="ECO:0000256" key="4">
    <source>
        <dbReference type="ARBA" id="ARBA00017719"/>
    </source>
</evidence>
<evidence type="ECO:0000313" key="17">
    <source>
        <dbReference type="EMBL" id="PWD80623.1"/>
    </source>
</evidence>
<name>A0A2U2AD95_9GAMM</name>
<keyword evidence="9" id="KW-0540">Nuclease</keyword>
<comment type="cofactor">
    <cofactor evidence="1">
        <name>Mg(2+)</name>
        <dbReference type="ChEBI" id="CHEBI:18420"/>
    </cofactor>
</comment>
<dbReference type="Gene3D" id="3.40.1260.20">
    <property type="entry name" value="Ribonuclease E, catalytic domain"/>
    <property type="match status" value="1"/>
</dbReference>
<evidence type="ECO:0000259" key="16">
    <source>
        <dbReference type="PROSITE" id="PS50126"/>
    </source>
</evidence>
<organism evidence="17 18">
    <name type="scientific">Ignatzschineria ureiclastica</name>
    <dbReference type="NCBI Taxonomy" id="472582"/>
    <lineage>
        <taxon>Bacteria</taxon>
        <taxon>Pseudomonadati</taxon>
        <taxon>Pseudomonadota</taxon>
        <taxon>Gammaproteobacteria</taxon>
        <taxon>Cardiobacteriales</taxon>
        <taxon>Ignatzschineriaceae</taxon>
        <taxon>Ignatzschineria</taxon>
    </lineage>
</organism>
<dbReference type="GO" id="GO:0004540">
    <property type="term" value="F:RNA nuclease activity"/>
    <property type="evidence" value="ECO:0007669"/>
    <property type="project" value="InterPro"/>
</dbReference>
<dbReference type="PROSITE" id="PS50126">
    <property type="entry name" value="S1"/>
    <property type="match status" value="1"/>
</dbReference>
<gene>
    <name evidence="17" type="ORF">DC083_08340</name>
</gene>
<dbReference type="RefSeq" id="WP_109189777.1">
    <property type="nucleotide sequence ID" value="NZ_BMYA01000006.1"/>
</dbReference>
<proteinExistence type="inferred from homology"/>